<dbReference type="InterPro" id="IPR001611">
    <property type="entry name" value="Leu-rich_rpt"/>
</dbReference>
<dbReference type="Proteomes" id="UP000428333">
    <property type="component" value="Linkage Group LG01"/>
</dbReference>
<evidence type="ECO:0000313" key="7">
    <source>
        <dbReference type="EMBL" id="KAE9466192.1"/>
    </source>
</evidence>
<dbReference type="InterPro" id="IPR032675">
    <property type="entry name" value="LRR_dom_sf"/>
</dbReference>
<keyword evidence="8" id="KW-1185">Reference proteome</keyword>
<dbReference type="Gene3D" id="3.80.10.10">
    <property type="entry name" value="Ribonuclease Inhibitor"/>
    <property type="match status" value="1"/>
</dbReference>
<keyword evidence="5" id="KW-0472">Membrane</keyword>
<evidence type="ECO:0000256" key="3">
    <source>
        <dbReference type="ARBA" id="ARBA00022729"/>
    </source>
</evidence>
<sequence length="98" mass="10835">MKIRRNIEERNLIVNHISCSVLQGNAITGEIPEEFGNLTSLTMMNLDNNHLTGEIPPSLGNLPKLKFLYVLLSAYLSQNNLTGTIPDSLSHLASLTEM</sequence>
<name>A0A6A4MA62_9ERIC</name>
<dbReference type="SUPFAM" id="SSF52058">
    <property type="entry name" value="L domain-like"/>
    <property type="match status" value="1"/>
</dbReference>
<accession>A0A6A4MA62</accession>
<evidence type="ECO:0000256" key="1">
    <source>
        <dbReference type="ARBA" id="ARBA00004370"/>
    </source>
</evidence>
<dbReference type="EMBL" id="QEFC01000102">
    <property type="protein sequence ID" value="KAE9466192.1"/>
    <property type="molecule type" value="Genomic_DNA"/>
</dbReference>
<keyword evidence="6" id="KW-0325">Glycoprotein</keyword>
<dbReference type="FunFam" id="3.80.10.10:FF:000041">
    <property type="entry name" value="LRR receptor-like serine/threonine-protein kinase ERECTA"/>
    <property type="match status" value="1"/>
</dbReference>
<keyword evidence="3" id="KW-0732">Signal</keyword>
<proteinExistence type="predicted"/>
<dbReference type="GO" id="GO:0016020">
    <property type="term" value="C:membrane"/>
    <property type="evidence" value="ECO:0007669"/>
    <property type="project" value="UniProtKB-SubCell"/>
</dbReference>
<dbReference type="OrthoDB" id="1056777at2759"/>
<comment type="caution">
    <text evidence="7">The sequence shown here is derived from an EMBL/GenBank/DDBJ whole genome shotgun (WGS) entry which is preliminary data.</text>
</comment>
<evidence type="ECO:0000256" key="5">
    <source>
        <dbReference type="ARBA" id="ARBA00023136"/>
    </source>
</evidence>
<evidence type="ECO:0000256" key="4">
    <source>
        <dbReference type="ARBA" id="ARBA00022737"/>
    </source>
</evidence>
<evidence type="ECO:0008006" key="9">
    <source>
        <dbReference type="Google" id="ProtNLM"/>
    </source>
</evidence>
<evidence type="ECO:0000256" key="6">
    <source>
        <dbReference type="ARBA" id="ARBA00023180"/>
    </source>
</evidence>
<feature type="non-terminal residue" evidence="7">
    <location>
        <position position="1"/>
    </location>
</feature>
<gene>
    <name evidence="7" type="ORF">C3L33_01891</name>
</gene>
<keyword evidence="4" id="KW-0677">Repeat</keyword>
<evidence type="ECO:0000313" key="8">
    <source>
        <dbReference type="Proteomes" id="UP000428333"/>
    </source>
</evidence>
<comment type="subcellular location">
    <subcellularLocation>
        <location evidence="1">Membrane</location>
    </subcellularLocation>
</comment>
<organism evidence="7 8">
    <name type="scientific">Rhododendron williamsianum</name>
    <dbReference type="NCBI Taxonomy" id="262921"/>
    <lineage>
        <taxon>Eukaryota</taxon>
        <taxon>Viridiplantae</taxon>
        <taxon>Streptophyta</taxon>
        <taxon>Embryophyta</taxon>
        <taxon>Tracheophyta</taxon>
        <taxon>Spermatophyta</taxon>
        <taxon>Magnoliopsida</taxon>
        <taxon>eudicotyledons</taxon>
        <taxon>Gunneridae</taxon>
        <taxon>Pentapetalae</taxon>
        <taxon>asterids</taxon>
        <taxon>Ericales</taxon>
        <taxon>Ericaceae</taxon>
        <taxon>Ericoideae</taxon>
        <taxon>Rhodoreae</taxon>
        <taxon>Rhododendron</taxon>
    </lineage>
</organism>
<evidence type="ECO:0000256" key="2">
    <source>
        <dbReference type="ARBA" id="ARBA00022614"/>
    </source>
</evidence>
<keyword evidence="2" id="KW-0433">Leucine-rich repeat</keyword>
<dbReference type="AlphaFoldDB" id="A0A6A4MA62"/>
<reference evidence="7 8" key="1">
    <citation type="journal article" date="2019" name="Genome Biol. Evol.">
        <title>The Rhododendron genome and chromosomal organization provide insight into shared whole-genome duplications across the heath family (Ericaceae).</title>
        <authorList>
            <person name="Soza V.L."/>
            <person name="Lindsley D."/>
            <person name="Waalkes A."/>
            <person name="Ramage E."/>
            <person name="Patwardhan R.P."/>
            <person name="Burton J.N."/>
            <person name="Adey A."/>
            <person name="Kumar A."/>
            <person name="Qiu R."/>
            <person name="Shendure J."/>
            <person name="Hall B."/>
        </authorList>
    </citation>
    <scope>NUCLEOTIDE SEQUENCE [LARGE SCALE GENOMIC DNA]</scope>
    <source>
        <strain evidence="7">RSF 1966-606</strain>
    </source>
</reference>
<dbReference type="PANTHER" id="PTHR47988">
    <property type="entry name" value="SOMATIC EMBRYOGENESIS RECEPTOR KINASE 1"/>
    <property type="match status" value="1"/>
</dbReference>
<dbReference type="Pfam" id="PF00560">
    <property type="entry name" value="LRR_1"/>
    <property type="match status" value="3"/>
</dbReference>
<protein>
    <recommendedName>
        <fullName evidence="9">Leucine-rich repeat-containing N-terminal plant-type domain-containing protein</fullName>
    </recommendedName>
</protein>